<dbReference type="GO" id="GO:0071949">
    <property type="term" value="F:FAD binding"/>
    <property type="evidence" value="ECO:0007669"/>
    <property type="project" value="InterPro"/>
</dbReference>
<dbReference type="EnsemblMetazoa" id="XM_022807879">
    <property type="protein sequence ID" value="XP_022663614"/>
    <property type="gene ID" value="LOC111251369"/>
</dbReference>
<dbReference type="CTD" id="728294"/>
<dbReference type="EnsemblMetazoa" id="XM_022807875">
    <property type="protein sequence ID" value="XP_022663610"/>
    <property type="gene ID" value="LOC111251369"/>
</dbReference>
<evidence type="ECO:0000256" key="11">
    <source>
        <dbReference type="ARBA" id="ARBA00049267"/>
    </source>
</evidence>
<evidence type="ECO:0000256" key="10">
    <source>
        <dbReference type="ARBA" id="ARBA00045410"/>
    </source>
</evidence>
<comment type="similarity">
    <text evidence="3">Belongs to the FAD-binding oxidoreductase/transferase type 4 family.</text>
</comment>
<dbReference type="Gene3D" id="3.30.465.10">
    <property type="match status" value="1"/>
</dbReference>
<dbReference type="PROSITE" id="PS51387">
    <property type="entry name" value="FAD_PCMH"/>
    <property type="match status" value="1"/>
</dbReference>
<keyword evidence="6" id="KW-0560">Oxidoreductase</keyword>
<dbReference type="InterPro" id="IPR006094">
    <property type="entry name" value="Oxid_FAD_bind_N"/>
</dbReference>
<dbReference type="InterPro" id="IPR016169">
    <property type="entry name" value="FAD-bd_PCMH_sub2"/>
</dbReference>
<reference evidence="13" key="1">
    <citation type="submission" date="2021-01" db="UniProtKB">
        <authorList>
            <consortium name="EnsemblMetazoa"/>
        </authorList>
    </citation>
    <scope>IDENTIFICATION</scope>
</reference>
<sequence>MGTKIWQISRRCLSTSFTWRTRVAETRGSFGILKENDVAVFERLLGASGVLTAPDDLRAYNVDWLNTCQGSSRVALFPRNATEVSEVLRYCNERHLAVVPQGGNTGLAGGSVPVFDEIVLSTRRMDNFHEVDDLTGVAVVDAGMVLESLNEQVAPYGLIAPLDLAAKGSCHIGGNISTNAGGVRLIKYGSLHGSVLGLEAVLPDGTVLNGLSKMRKDNTGIDMKQLFIGSEGILGIVTRIAWLLPQQAAFNSVAILGCDNFERVLDVYKMSKSRLAEFLSALEMFDHSCMQCVQENSGLTNPLSKPHPFYVLIEVQGNDGDMVENSLNCFIEHIIDKGVVTDGVAASDGRSVAELWQRRERISESIKKDGYVFKYDMSVPLRNYLDLGKKLESRVEGLAKRICVFGHMGDGNVHLNITANAYSDQLLERIEPFVYEETVRMGGSISAEHGIGVLKKKYLPLQKSANWLNFMKNIKKTLDPNRILNPYKVV</sequence>
<dbReference type="Pfam" id="PF02913">
    <property type="entry name" value="FAD-oxidase_C"/>
    <property type="match status" value="1"/>
</dbReference>
<dbReference type="RefSeq" id="XP_022663614.1">
    <property type="nucleotide sequence ID" value="XM_022807879.1"/>
</dbReference>
<dbReference type="FunFam" id="3.30.70.2190:FF:000001">
    <property type="entry name" value="D-2-hydroxyglutarate dehydrogenase mitochondrial"/>
    <property type="match status" value="1"/>
</dbReference>
<evidence type="ECO:0000256" key="6">
    <source>
        <dbReference type="ARBA" id="ARBA00023002"/>
    </source>
</evidence>
<evidence type="ECO:0000313" key="13">
    <source>
        <dbReference type="EnsemblMetazoa" id="XP_022663611"/>
    </source>
</evidence>
<comment type="catalytic activity">
    <reaction evidence="11">
        <text>(R)-malate + A = oxaloacetate + AH2</text>
        <dbReference type="Rhea" id="RHEA:67460"/>
        <dbReference type="ChEBI" id="CHEBI:13193"/>
        <dbReference type="ChEBI" id="CHEBI:15588"/>
        <dbReference type="ChEBI" id="CHEBI:16452"/>
        <dbReference type="ChEBI" id="CHEBI:17499"/>
    </reaction>
    <physiologicalReaction direction="left-to-right" evidence="11">
        <dbReference type="Rhea" id="RHEA:67461"/>
    </physiologicalReaction>
</comment>
<feature type="domain" description="FAD-binding PCMH-type" evidence="12">
    <location>
        <begin position="67"/>
        <end position="247"/>
    </location>
</feature>
<evidence type="ECO:0000259" key="12">
    <source>
        <dbReference type="PROSITE" id="PS51387"/>
    </source>
</evidence>
<dbReference type="Gene3D" id="3.30.70.2740">
    <property type="match status" value="1"/>
</dbReference>
<comment type="subcellular location">
    <subcellularLocation>
        <location evidence="2">Peroxisome</location>
    </subcellularLocation>
</comment>
<evidence type="ECO:0000256" key="9">
    <source>
        <dbReference type="ARBA" id="ARBA00039639"/>
    </source>
</evidence>
<accession>A0A7M7MB90</accession>
<evidence type="ECO:0000256" key="8">
    <source>
        <dbReference type="ARBA" id="ARBA00039003"/>
    </source>
</evidence>
<dbReference type="OMA" id="YNEDWMR"/>
<dbReference type="RefSeq" id="XP_022663610.1">
    <property type="nucleotide sequence ID" value="XM_022807875.1"/>
</dbReference>
<dbReference type="SUPFAM" id="SSF55103">
    <property type="entry name" value="FAD-linked oxidases, C-terminal domain"/>
    <property type="match status" value="1"/>
</dbReference>
<dbReference type="InterPro" id="IPR016171">
    <property type="entry name" value="Vanillyl_alc_oxidase_C-sub2"/>
</dbReference>
<dbReference type="SUPFAM" id="SSF56176">
    <property type="entry name" value="FAD-binding/transporter-associated domain-like"/>
    <property type="match status" value="1"/>
</dbReference>
<evidence type="ECO:0000313" key="14">
    <source>
        <dbReference type="Proteomes" id="UP000594260"/>
    </source>
</evidence>
<dbReference type="EC" id="1.1.99.39" evidence="8"/>
<comment type="function">
    <text evidence="10">Catalyzes the oxidation of D-2-hydroxyglutarate (D-2-HG) to alpha-ketoglutarate. Also catalyzes the oxidation of other D-2-hydroxyacids, such as D-malate (D-MAL) and D-lactate (D-LAC). Exhibits high activities towards D-2-HG and D-MAL but a very weak activity towards D-LAC.</text>
</comment>
<keyword evidence="14" id="KW-1185">Reference proteome</keyword>
<dbReference type="Pfam" id="PF01565">
    <property type="entry name" value="FAD_binding_4"/>
    <property type="match status" value="1"/>
</dbReference>
<evidence type="ECO:0000256" key="7">
    <source>
        <dbReference type="ARBA" id="ARBA00023140"/>
    </source>
</evidence>
<dbReference type="EnsemblMetazoa" id="XM_022807876">
    <property type="protein sequence ID" value="XP_022663611"/>
    <property type="gene ID" value="LOC111251369"/>
</dbReference>
<dbReference type="KEGG" id="vde:111251369"/>
<dbReference type="Gene3D" id="3.30.70.2190">
    <property type="match status" value="1"/>
</dbReference>
<evidence type="ECO:0000256" key="4">
    <source>
        <dbReference type="ARBA" id="ARBA00022630"/>
    </source>
</evidence>
<dbReference type="OrthoDB" id="5332616at2759"/>
<dbReference type="InterPro" id="IPR016167">
    <property type="entry name" value="FAD-bd_PCMH_sub1"/>
</dbReference>
<dbReference type="GO" id="GO:0005777">
    <property type="term" value="C:peroxisome"/>
    <property type="evidence" value="ECO:0007669"/>
    <property type="project" value="UniProtKB-SubCell"/>
</dbReference>
<evidence type="ECO:0000256" key="2">
    <source>
        <dbReference type="ARBA" id="ARBA00004275"/>
    </source>
</evidence>
<keyword evidence="5" id="KW-0274">FAD</keyword>
<dbReference type="InterPro" id="IPR016166">
    <property type="entry name" value="FAD-bd_PCMH"/>
</dbReference>
<dbReference type="GO" id="GO:0051990">
    <property type="term" value="F:(R)-2-hydroxyglutarate dehydrogenase activity"/>
    <property type="evidence" value="ECO:0007669"/>
    <property type="project" value="UniProtKB-EC"/>
</dbReference>
<dbReference type="FunFam" id="3.30.465.10:FF:000001">
    <property type="entry name" value="D-2-hydroxyglutarate dehydrogenase, mitochondrial"/>
    <property type="match status" value="1"/>
</dbReference>
<dbReference type="PANTHER" id="PTHR43716:SF1">
    <property type="entry name" value="D-2-HYDROXYGLUTARATE DEHYDROGENASE, MITOCHONDRIAL"/>
    <property type="match status" value="1"/>
</dbReference>
<dbReference type="FunFam" id="1.10.45.10:FF:000001">
    <property type="entry name" value="D-lactate dehydrogenase mitochondrial"/>
    <property type="match status" value="1"/>
</dbReference>
<dbReference type="Proteomes" id="UP000594260">
    <property type="component" value="Unplaced"/>
</dbReference>
<dbReference type="InterPro" id="IPR036318">
    <property type="entry name" value="FAD-bd_PCMH-like_sf"/>
</dbReference>
<keyword evidence="7" id="KW-0576">Peroxisome</keyword>
<dbReference type="GO" id="GO:0005739">
    <property type="term" value="C:mitochondrion"/>
    <property type="evidence" value="ECO:0007669"/>
    <property type="project" value="TreeGrafter"/>
</dbReference>
<dbReference type="InterPro" id="IPR051264">
    <property type="entry name" value="FAD-oxidored/transferase_4"/>
</dbReference>
<dbReference type="InterPro" id="IPR016164">
    <property type="entry name" value="FAD-linked_Oxase-like_C"/>
</dbReference>
<dbReference type="InterPro" id="IPR004113">
    <property type="entry name" value="FAD-bd_oxidored_4_C"/>
</dbReference>
<keyword evidence="4" id="KW-0285">Flavoprotein</keyword>
<dbReference type="FunFam" id="3.30.43.10:FF:000011">
    <property type="entry name" value="D-lactate dehydrogenase (Cytochrome)"/>
    <property type="match status" value="1"/>
</dbReference>
<dbReference type="Gene3D" id="3.30.43.10">
    <property type="entry name" value="Uridine Diphospho-n-acetylenolpyruvylglucosamine Reductase, domain 2"/>
    <property type="match status" value="1"/>
</dbReference>
<evidence type="ECO:0000256" key="1">
    <source>
        <dbReference type="ARBA" id="ARBA00001974"/>
    </source>
</evidence>
<protein>
    <recommendedName>
        <fullName evidence="9">D-2-hydroxyglutarate dehydrogenase, mitochondrial</fullName>
        <ecNumber evidence="8">1.1.99.39</ecNumber>
    </recommendedName>
</protein>
<evidence type="ECO:0000256" key="3">
    <source>
        <dbReference type="ARBA" id="ARBA00008000"/>
    </source>
</evidence>
<dbReference type="Gene3D" id="1.10.45.10">
    <property type="entry name" value="Vanillyl-alcohol Oxidase, Chain A, domain 4"/>
    <property type="match status" value="1"/>
</dbReference>
<name>A0A7M7MB90_VARDE</name>
<dbReference type="AlphaFoldDB" id="A0A7M7MB90"/>
<dbReference type="GeneID" id="111251369"/>
<dbReference type="FunCoup" id="A0A7M7MB90">
    <property type="interactions" value="667"/>
</dbReference>
<evidence type="ECO:0000256" key="5">
    <source>
        <dbReference type="ARBA" id="ARBA00022827"/>
    </source>
</evidence>
<dbReference type="InParanoid" id="A0A7M7MB90"/>
<comment type="cofactor">
    <cofactor evidence="1">
        <name>FAD</name>
        <dbReference type="ChEBI" id="CHEBI:57692"/>
    </cofactor>
</comment>
<dbReference type="RefSeq" id="XP_022663611.1">
    <property type="nucleotide sequence ID" value="XM_022807876.1"/>
</dbReference>
<proteinExistence type="inferred from homology"/>
<dbReference type="PANTHER" id="PTHR43716">
    <property type="entry name" value="D-2-HYDROXYGLUTARATE DEHYDROGENASE, MITOCHONDRIAL"/>
    <property type="match status" value="1"/>
</dbReference>
<organism evidence="13 14">
    <name type="scientific">Varroa destructor</name>
    <name type="common">Honeybee mite</name>
    <dbReference type="NCBI Taxonomy" id="109461"/>
    <lineage>
        <taxon>Eukaryota</taxon>
        <taxon>Metazoa</taxon>
        <taxon>Ecdysozoa</taxon>
        <taxon>Arthropoda</taxon>
        <taxon>Chelicerata</taxon>
        <taxon>Arachnida</taxon>
        <taxon>Acari</taxon>
        <taxon>Parasitiformes</taxon>
        <taxon>Mesostigmata</taxon>
        <taxon>Gamasina</taxon>
        <taxon>Dermanyssoidea</taxon>
        <taxon>Varroidae</taxon>
        <taxon>Varroa</taxon>
    </lineage>
</organism>